<evidence type="ECO:0000313" key="1">
    <source>
        <dbReference type="EMBL" id="GFY42609.1"/>
    </source>
</evidence>
<keyword evidence="2" id="KW-1185">Reference proteome</keyword>
<evidence type="ECO:0000313" key="2">
    <source>
        <dbReference type="Proteomes" id="UP000886998"/>
    </source>
</evidence>
<dbReference type="OrthoDB" id="6441801at2759"/>
<organism evidence="1 2">
    <name type="scientific">Trichonephila inaurata madagascariensis</name>
    <dbReference type="NCBI Taxonomy" id="2747483"/>
    <lineage>
        <taxon>Eukaryota</taxon>
        <taxon>Metazoa</taxon>
        <taxon>Ecdysozoa</taxon>
        <taxon>Arthropoda</taxon>
        <taxon>Chelicerata</taxon>
        <taxon>Arachnida</taxon>
        <taxon>Araneae</taxon>
        <taxon>Araneomorphae</taxon>
        <taxon>Entelegynae</taxon>
        <taxon>Araneoidea</taxon>
        <taxon>Nephilidae</taxon>
        <taxon>Trichonephila</taxon>
        <taxon>Trichonephila inaurata</taxon>
    </lineage>
</organism>
<dbReference type="Proteomes" id="UP000886998">
    <property type="component" value="Unassembled WGS sequence"/>
</dbReference>
<accession>A0A8X6WWE6</accession>
<dbReference type="AlphaFoldDB" id="A0A8X6WWE6"/>
<proteinExistence type="predicted"/>
<reference evidence="1" key="1">
    <citation type="submission" date="2020-08" db="EMBL/GenBank/DDBJ databases">
        <title>Multicomponent nature underlies the extraordinary mechanical properties of spider dragline silk.</title>
        <authorList>
            <person name="Kono N."/>
            <person name="Nakamura H."/>
            <person name="Mori M."/>
            <person name="Yoshida Y."/>
            <person name="Ohtoshi R."/>
            <person name="Malay A.D."/>
            <person name="Moran D.A.P."/>
            <person name="Tomita M."/>
            <person name="Numata K."/>
            <person name="Arakawa K."/>
        </authorList>
    </citation>
    <scope>NUCLEOTIDE SEQUENCE</scope>
</reference>
<gene>
    <name evidence="1" type="ORF">TNIN_449261</name>
</gene>
<name>A0A8X6WWE6_9ARAC</name>
<sequence length="72" mass="8238">MRFSLRTVGNLKAAICFARISGQVRYSTHYPNEFPGVNSFQPEKEVGLENYAYLYSYLGMGFGNPERIPDRI</sequence>
<comment type="caution">
    <text evidence="1">The sequence shown here is derived from an EMBL/GenBank/DDBJ whole genome shotgun (WGS) entry which is preliminary data.</text>
</comment>
<dbReference type="EMBL" id="BMAV01003187">
    <property type="protein sequence ID" value="GFY42609.1"/>
    <property type="molecule type" value="Genomic_DNA"/>
</dbReference>
<protein>
    <submittedName>
        <fullName evidence="1">Uncharacterized protein</fullName>
    </submittedName>
</protein>